<dbReference type="NCBIfam" id="NF002805">
    <property type="entry name" value="PRK02947.1"/>
    <property type="match status" value="1"/>
</dbReference>
<dbReference type="Proteomes" id="UP001595816">
    <property type="component" value="Unassembled WGS sequence"/>
</dbReference>
<sequence length="246" mass="25642">MIDQDAYAEVARAAVERLITTQRDAIAEAGRLVADALTAGGVLQAYGTGHSRAVALELVGRAGGLIPANQLAIRDLVYYGDAKPADILDPLLERESGVAERIWALADIRPADVFVIASNSGGNTAVVEMVQLAQSRGHRVIAITSVDHATTAQRSPSLAELADVVIDNGAPWGDAAVPLPEGDRFGPLSGLTGVLAANLLVAEVVGRQMAAGTPSLVYRSANTPGGYERNAEILRQYGGRVRLGDA</sequence>
<dbReference type="PANTHER" id="PTHR30390:SF7">
    <property type="entry name" value="PHOSPHOHEPTOSE ISOMERASE"/>
    <property type="match status" value="1"/>
</dbReference>
<organism evidence="2 3">
    <name type="scientific">Hamadaea flava</name>
    <dbReference type="NCBI Taxonomy" id="1742688"/>
    <lineage>
        <taxon>Bacteria</taxon>
        <taxon>Bacillati</taxon>
        <taxon>Actinomycetota</taxon>
        <taxon>Actinomycetes</taxon>
        <taxon>Micromonosporales</taxon>
        <taxon>Micromonosporaceae</taxon>
        <taxon>Hamadaea</taxon>
    </lineage>
</organism>
<dbReference type="Pfam" id="PF13580">
    <property type="entry name" value="SIS_2"/>
    <property type="match status" value="1"/>
</dbReference>
<evidence type="ECO:0000259" key="1">
    <source>
        <dbReference type="PROSITE" id="PS51464"/>
    </source>
</evidence>
<feature type="domain" description="SIS" evidence="1">
    <location>
        <begin position="33"/>
        <end position="210"/>
    </location>
</feature>
<dbReference type="InterPro" id="IPR046348">
    <property type="entry name" value="SIS_dom_sf"/>
</dbReference>
<dbReference type="InterPro" id="IPR050099">
    <property type="entry name" value="SIS_GmhA/DiaA_subfam"/>
</dbReference>
<dbReference type="SUPFAM" id="SSF53697">
    <property type="entry name" value="SIS domain"/>
    <property type="match status" value="1"/>
</dbReference>
<dbReference type="InterPro" id="IPR001347">
    <property type="entry name" value="SIS_dom"/>
</dbReference>
<keyword evidence="2" id="KW-0413">Isomerase</keyword>
<comment type="caution">
    <text evidence="2">The sequence shown here is derived from an EMBL/GenBank/DDBJ whole genome shotgun (WGS) entry which is preliminary data.</text>
</comment>
<dbReference type="EMBL" id="JBHSAY010000029">
    <property type="protein sequence ID" value="MFC4136183.1"/>
    <property type="molecule type" value="Genomic_DNA"/>
</dbReference>
<keyword evidence="3" id="KW-1185">Reference proteome</keyword>
<evidence type="ECO:0000313" key="3">
    <source>
        <dbReference type="Proteomes" id="UP001595816"/>
    </source>
</evidence>
<dbReference type="Gene3D" id="3.40.50.10490">
    <property type="entry name" value="Glucose-6-phosphate isomerase like protein, domain 1"/>
    <property type="match status" value="1"/>
</dbReference>
<gene>
    <name evidence="2" type="ORF">ACFOZ4_36720</name>
</gene>
<dbReference type="RefSeq" id="WP_253751404.1">
    <property type="nucleotide sequence ID" value="NZ_JAMZDZ010000001.1"/>
</dbReference>
<evidence type="ECO:0000313" key="2">
    <source>
        <dbReference type="EMBL" id="MFC4136183.1"/>
    </source>
</evidence>
<reference evidence="3" key="1">
    <citation type="journal article" date="2019" name="Int. J. Syst. Evol. Microbiol.">
        <title>The Global Catalogue of Microorganisms (GCM) 10K type strain sequencing project: providing services to taxonomists for standard genome sequencing and annotation.</title>
        <authorList>
            <consortium name="The Broad Institute Genomics Platform"/>
            <consortium name="The Broad Institute Genome Sequencing Center for Infectious Disease"/>
            <person name="Wu L."/>
            <person name="Ma J."/>
        </authorList>
    </citation>
    <scope>NUCLEOTIDE SEQUENCE [LARGE SCALE GENOMIC DNA]</scope>
    <source>
        <strain evidence="3">CGMCC 4.7289</strain>
    </source>
</reference>
<protein>
    <submittedName>
        <fullName evidence="2">Sugar isomerase domain-containing protein</fullName>
    </submittedName>
</protein>
<dbReference type="PANTHER" id="PTHR30390">
    <property type="entry name" value="SEDOHEPTULOSE 7-PHOSPHATE ISOMERASE / DNAA INITIATOR-ASSOCIATING FACTOR FOR REPLICATION INITIATION"/>
    <property type="match status" value="1"/>
</dbReference>
<dbReference type="InterPro" id="IPR035472">
    <property type="entry name" value="RpiR-like_SIS"/>
</dbReference>
<name>A0ABV8M0B4_9ACTN</name>
<dbReference type="PROSITE" id="PS51464">
    <property type="entry name" value="SIS"/>
    <property type="match status" value="1"/>
</dbReference>
<proteinExistence type="predicted"/>
<accession>A0ABV8M0B4</accession>
<dbReference type="GO" id="GO:0016853">
    <property type="term" value="F:isomerase activity"/>
    <property type="evidence" value="ECO:0007669"/>
    <property type="project" value="UniProtKB-KW"/>
</dbReference>
<dbReference type="CDD" id="cd05013">
    <property type="entry name" value="SIS_RpiR"/>
    <property type="match status" value="1"/>
</dbReference>